<gene>
    <name evidence="1" type="ORF">EW146_g2480</name>
</gene>
<dbReference type="OrthoDB" id="10261212at2759"/>
<comment type="caution">
    <text evidence="1">The sequence shown here is derived from an EMBL/GenBank/DDBJ whole genome shotgun (WGS) entry which is preliminary data.</text>
</comment>
<proteinExistence type="predicted"/>
<name>A0A4S4M0H7_9AGAM</name>
<dbReference type="EMBL" id="SGPL01000073">
    <property type="protein sequence ID" value="THH18519.1"/>
    <property type="molecule type" value="Genomic_DNA"/>
</dbReference>
<dbReference type="Proteomes" id="UP000310158">
    <property type="component" value="Unassembled WGS sequence"/>
</dbReference>
<keyword evidence="2" id="KW-1185">Reference proteome</keyword>
<reference evidence="1 2" key="1">
    <citation type="submission" date="2019-02" db="EMBL/GenBank/DDBJ databases">
        <title>Genome sequencing of the rare red list fungi Bondarzewia mesenterica.</title>
        <authorList>
            <person name="Buettner E."/>
            <person name="Kellner H."/>
        </authorList>
    </citation>
    <scope>NUCLEOTIDE SEQUENCE [LARGE SCALE GENOMIC DNA]</scope>
    <source>
        <strain evidence="1 2">DSM 108281</strain>
    </source>
</reference>
<sequence length="165" mass="18041">MPLLSADTAFARPRPISMRFARLSLPALRLQLLGFAPQPMAPTCTWWMLLYQPSSMSRKEPVLPGVSILTVSSTRERLLSMSSSTERRRKGLSMGEVGQGVFLNEPSIVWERLADVDQGAAAFVDGRFRKSSPVGGYWAVYTGESALAVLEGYSQAVVMNPAACE</sequence>
<accession>A0A4S4M0H7</accession>
<evidence type="ECO:0000313" key="2">
    <source>
        <dbReference type="Proteomes" id="UP000310158"/>
    </source>
</evidence>
<protein>
    <submittedName>
        <fullName evidence="1">Uncharacterized protein</fullName>
    </submittedName>
</protein>
<evidence type="ECO:0000313" key="1">
    <source>
        <dbReference type="EMBL" id="THH18519.1"/>
    </source>
</evidence>
<organism evidence="1 2">
    <name type="scientific">Bondarzewia mesenterica</name>
    <dbReference type="NCBI Taxonomy" id="1095465"/>
    <lineage>
        <taxon>Eukaryota</taxon>
        <taxon>Fungi</taxon>
        <taxon>Dikarya</taxon>
        <taxon>Basidiomycota</taxon>
        <taxon>Agaricomycotina</taxon>
        <taxon>Agaricomycetes</taxon>
        <taxon>Russulales</taxon>
        <taxon>Bondarzewiaceae</taxon>
        <taxon>Bondarzewia</taxon>
    </lineage>
</organism>
<dbReference type="AlphaFoldDB" id="A0A4S4M0H7"/>